<dbReference type="Pfam" id="PF01627">
    <property type="entry name" value="Hpt"/>
    <property type="match status" value="1"/>
</dbReference>
<proteinExistence type="predicted"/>
<dbReference type="InterPro" id="IPR008207">
    <property type="entry name" value="Sig_transdc_His_kin_Hpt_dom"/>
</dbReference>
<evidence type="ECO:0000256" key="1">
    <source>
        <dbReference type="ARBA" id="ARBA00023012"/>
    </source>
</evidence>
<organism evidence="3 4">
    <name type="scientific">Sphingorhabdus buctiana</name>
    <dbReference type="NCBI Taxonomy" id="1508805"/>
    <lineage>
        <taxon>Bacteria</taxon>
        <taxon>Pseudomonadati</taxon>
        <taxon>Pseudomonadota</taxon>
        <taxon>Alphaproteobacteria</taxon>
        <taxon>Sphingomonadales</taxon>
        <taxon>Sphingomonadaceae</taxon>
        <taxon>Sphingorhabdus</taxon>
    </lineage>
</organism>
<dbReference type="SUPFAM" id="SSF47226">
    <property type="entry name" value="Histidine-containing phosphotransfer domain, HPT domain"/>
    <property type="match status" value="1"/>
</dbReference>
<keyword evidence="1" id="KW-0902">Two-component regulatory system</keyword>
<accession>A0ABW4MAN6</accession>
<gene>
    <name evidence="3" type="ORF">ACFSAG_04555</name>
</gene>
<dbReference type="InterPro" id="IPR036641">
    <property type="entry name" value="HPT_dom_sf"/>
</dbReference>
<evidence type="ECO:0000259" key="2">
    <source>
        <dbReference type="Pfam" id="PF01627"/>
    </source>
</evidence>
<protein>
    <submittedName>
        <fullName evidence="3">Hpt domain-containing protein</fullName>
    </submittedName>
</protein>
<dbReference type="EMBL" id="JBHUEL010000003">
    <property type="protein sequence ID" value="MFD1766113.1"/>
    <property type="molecule type" value="Genomic_DNA"/>
</dbReference>
<reference evidence="4" key="1">
    <citation type="journal article" date="2019" name="Int. J. Syst. Evol. Microbiol.">
        <title>The Global Catalogue of Microorganisms (GCM) 10K type strain sequencing project: providing services to taxonomists for standard genome sequencing and annotation.</title>
        <authorList>
            <consortium name="The Broad Institute Genomics Platform"/>
            <consortium name="The Broad Institute Genome Sequencing Center for Infectious Disease"/>
            <person name="Wu L."/>
            <person name="Ma J."/>
        </authorList>
    </citation>
    <scope>NUCLEOTIDE SEQUENCE [LARGE SCALE GENOMIC DNA]</scope>
    <source>
        <strain evidence="4">CGMCC 1.12449</strain>
    </source>
</reference>
<evidence type="ECO:0000313" key="4">
    <source>
        <dbReference type="Proteomes" id="UP001597215"/>
    </source>
</evidence>
<dbReference type="Proteomes" id="UP001597215">
    <property type="component" value="Unassembled WGS sequence"/>
</dbReference>
<evidence type="ECO:0000313" key="3">
    <source>
        <dbReference type="EMBL" id="MFD1766113.1"/>
    </source>
</evidence>
<dbReference type="RefSeq" id="WP_381511785.1">
    <property type="nucleotide sequence ID" value="NZ_JBHUEL010000003.1"/>
</dbReference>
<comment type="caution">
    <text evidence="3">The sequence shown here is derived from an EMBL/GenBank/DDBJ whole genome shotgun (WGS) entry which is preliminary data.</text>
</comment>
<dbReference type="Gene3D" id="1.20.120.160">
    <property type="entry name" value="HPT domain"/>
    <property type="match status" value="1"/>
</dbReference>
<keyword evidence="4" id="KW-1185">Reference proteome</keyword>
<sequence length="100" mass="10924">MNFEQRLEEIRKRFRARASSEAMQFEGDWKHYLDGSPAAAAAIRERAHAIAGTAATLQFDAIAEAAKNLEDAIGQTADAERIRACIAVLMACLRAVSTSE</sequence>
<feature type="domain" description="HPt" evidence="2">
    <location>
        <begin position="18"/>
        <end position="96"/>
    </location>
</feature>
<name>A0ABW4MAN6_9SPHN</name>